<gene>
    <name evidence="1" type="ORF">PMAYCL1PPCAC_04111</name>
</gene>
<evidence type="ECO:0000313" key="2">
    <source>
        <dbReference type="Proteomes" id="UP001328107"/>
    </source>
</evidence>
<evidence type="ECO:0000313" key="1">
    <source>
        <dbReference type="EMBL" id="GMR33916.1"/>
    </source>
</evidence>
<organism evidence="1 2">
    <name type="scientific">Pristionchus mayeri</name>
    <dbReference type="NCBI Taxonomy" id="1317129"/>
    <lineage>
        <taxon>Eukaryota</taxon>
        <taxon>Metazoa</taxon>
        <taxon>Ecdysozoa</taxon>
        <taxon>Nematoda</taxon>
        <taxon>Chromadorea</taxon>
        <taxon>Rhabditida</taxon>
        <taxon>Rhabditina</taxon>
        <taxon>Diplogasteromorpha</taxon>
        <taxon>Diplogasteroidea</taxon>
        <taxon>Neodiplogasteridae</taxon>
        <taxon>Pristionchus</taxon>
    </lineage>
</organism>
<name>A0AAN4Z4L4_9BILA</name>
<comment type="caution">
    <text evidence="1">The sequence shown here is derived from an EMBL/GenBank/DDBJ whole genome shotgun (WGS) entry which is preliminary data.</text>
</comment>
<feature type="non-terminal residue" evidence="1">
    <location>
        <position position="1"/>
    </location>
</feature>
<protein>
    <submittedName>
        <fullName evidence="1">Uncharacterized protein</fullName>
    </submittedName>
</protein>
<accession>A0AAN4Z4L4</accession>
<reference evidence="2" key="1">
    <citation type="submission" date="2022-10" db="EMBL/GenBank/DDBJ databases">
        <title>Genome assembly of Pristionchus species.</title>
        <authorList>
            <person name="Yoshida K."/>
            <person name="Sommer R.J."/>
        </authorList>
    </citation>
    <scope>NUCLEOTIDE SEQUENCE [LARGE SCALE GENOMIC DNA]</scope>
    <source>
        <strain evidence="2">RS5460</strain>
    </source>
</reference>
<sequence length="112" mass="12942">LRRYETKEELQALLDNEIRGEKRELPENNFIENALKIAIAGEFPTSQVEVYGFGEGDAQYLFLFEHSDRQSPYMPIRKPLGGHNLDLLENAVDSLVNERMRELLDKHGKLLV</sequence>
<feature type="non-terminal residue" evidence="1">
    <location>
        <position position="112"/>
    </location>
</feature>
<proteinExistence type="predicted"/>
<dbReference type="AlphaFoldDB" id="A0AAN4Z4L4"/>
<dbReference type="Proteomes" id="UP001328107">
    <property type="component" value="Unassembled WGS sequence"/>
</dbReference>
<dbReference type="EMBL" id="BTRK01000001">
    <property type="protein sequence ID" value="GMR33916.1"/>
    <property type="molecule type" value="Genomic_DNA"/>
</dbReference>
<keyword evidence="2" id="KW-1185">Reference proteome</keyword>